<dbReference type="Proteomes" id="UP000005104">
    <property type="component" value="Chromosome"/>
</dbReference>
<evidence type="ECO:0000313" key="4">
    <source>
        <dbReference type="Proteomes" id="UP000005104"/>
    </source>
</evidence>
<evidence type="ECO:0000313" key="3">
    <source>
        <dbReference type="EMBL" id="EHQ90452.1"/>
    </source>
</evidence>
<gene>
    <name evidence="3" type="ORF">DesyoDRAFT_3431</name>
</gene>
<evidence type="ECO:0008006" key="5">
    <source>
        <dbReference type="Google" id="ProtNLM"/>
    </source>
</evidence>
<reference evidence="3 4" key="1">
    <citation type="submission" date="2011-11" db="EMBL/GenBank/DDBJ databases">
        <title>The Noncontiguous Finished genome of Desulfosporosinus youngiae DSM 17734.</title>
        <authorList>
            <consortium name="US DOE Joint Genome Institute (JGI-PGF)"/>
            <person name="Lucas S."/>
            <person name="Han J."/>
            <person name="Lapidus A."/>
            <person name="Cheng J.-F."/>
            <person name="Goodwin L."/>
            <person name="Pitluck S."/>
            <person name="Peters L."/>
            <person name="Ovchinnikova G."/>
            <person name="Lu M."/>
            <person name="Land M.L."/>
            <person name="Hauser L."/>
            <person name="Pester M."/>
            <person name="Spring S."/>
            <person name="Ollivier B."/>
            <person name="Rattei T."/>
            <person name="Klenk H.-P."/>
            <person name="Wagner M."/>
            <person name="Loy A."/>
            <person name="Woyke T.J."/>
        </authorList>
    </citation>
    <scope>NUCLEOTIDE SEQUENCE [LARGE SCALE GENOMIC DNA]</scope>
    <source>
        <strain evidence="3 4">DSM 17734</strain>
    </source>
</reference>
<dbReference type="Pfam" id="PF16111">
    <property type="entry name" value="DUF4829"/>
    <property type="match status" value="1"/>
</dbReference>
<evidence type="ECO:0000259" key="2">
    <source>
        <dbReference type="Pfam" id="PF16112"/>
    </source>
</evidence>
<accession>H5XW00</accession>
<feature type="domain" description="DUF4830" evidence="2">
    <location>
        <begin position="206"/>
        <end position="300"/>
    </location>
</feature>
<dbReference type="OrthoDB" id="9804799at2"/>
<dbReference type="STRING" id="768710.DesyoDRAFT_3431"/>
<protein>
    <recommendedName>
        <fullName evidence="5">DUF4829 domain-containing protein</fullName>
    </recommendedName>
</protein>
<dbReference type="RefSeq" id="WP_007784860.1">
    <property type="nucleotide sequence ID" value="NZ_CM001441.1"/>
</dbReference>
<dbReference type="EMBL" id="CM001441">
    <property type="protein sequence ID" value="EHQ90452.1"/>
    <property type="molecule type" value="Genomic_DNA"/>
</dbReference>
<dbReference type="InterPro" id="IPR032257">
    <property type="entry name" value="DUF4830"/>
</dbReference>
<dbReference type="AlphaFoldDB" id="H5XW00"/>
<proteinExistence type="predicted"/>
<dbReference type="eggNOG" id="ENOG502ZA56">
    <property type="taxonomic scope" value="Bacteria"/>
</dbReference>
<feature type="domain" description="DUF4829" evidence="1">
    <location>
        <begin position="349"/>
        <end position="476"/>
    </location>
</feature>
<keyword evidence="4" id="KW-1185">Reference proteome</keyword>
<name>H5XW00_9FIRM</name>
<dbReference type="HOGENOM" id="CLU_053109_0_0_9"/>
<organism evidence="3 4">
    <name type="scientific">Desulfosporosinus youngiae DSM 17734</name>
    <dbReference type="NCBI Taxonomy" id="768710"/>
    <lineage>
        <taxon>Bacteria</taxon>
        <taxon>Bacillati</taxon>
        <taxon>Bacillota</taxon>
        <taxon>Clostridia</taxon>
        <taxon>Eubacteriales</taxon>
        <taxon>Desulfitobacteriaceae</taxon>
        <taxon>Desulfosporosinus</taxon>
    </lineage>
</organism>
<dbReference type="Pfam" id="PF16112">
    <property type="entry name" value="DUF4830"/>
    <property type="match status" value="1"/>
</dbReference>
<sequence>MLKDSFISVVDKIKASRIKSILSFKKPAVGLSAAAIALAVLVGDIYLTNGVSADHQDKIDSDRVWYESYEKDGEDPERLDGFKTDYNKVKVKYISEMMGFKHANEFETSEPKFVADIDSMLKSAKSHEGETPDLSNNGIIQKYIIELSSESGGYACQLLYNTLYDKAYLEKDGGLHDIGTDYARYADSLLENPNISADMDNNAVALFKEYGWTLDYKINSMKLKLNDIESFSGFNSNSYYFAYNNELSKDIGLDISKYAGSNVDVEIYRIREGMPPVSNPNKNTRGIVVKNQSGIIGAFISAGRHSVFSACSLKSNGFEQIAGVLFNEWLEGKITAGAGEQRLAKLSPEQVIEEYFQALGKKDSKRAEACISKQTMLENLTTNMLNHRLYNEMISLPLTCADIHESKDPFSNLKSAALLKTDLLKNAETDENHKTYRVTVNLAYVNENIISSGVQFWGCSMVYETPQTGWKIVGFGQG</sequence>
<dbReference type="InterPro" id="IPR032256">
    <property type="entry name" value="DUF4829"/>
</dbReference>
<evidence type="ECO:0000259" key="1">
    <source>
        <dbReference type="Pfam" id="PF16111"/>
    </source>
</evidence>